<dbReference type="InterPro" id="IPR052556">
    <property type="entry name" value="PolySynth_Transporter"/>
</dbReference>
<gene>
    <name evidence="7" type="ORF">O3H35_08525</name>
    <name evidence="6" type="ORF">O3H54_03405</name>
</gene>
<dbReference type="Proteomes" id="UP001074446">
    <property type="component" value="Unassembled WGS sequence"/>
</dbReference>
<evidence type="ECO:0000256" key="3">
    <source>
        <dbReference type="ARBA" id="ARBA00022989"/>
    </source>
</evidence>
<evidence type="ECO:0000256" key="4">
    <source>
        <dbReference type="ARBA" id="ARBA00023136"/>
    </source>
</evidence>
<feature type="transmembrane region" description="Helical" evidence="5">
    <location>
        <begin position="12"/>
        <end position="31"/>
    </location>
</feature>
<protein>
    <submittedName>
        <fullName evidence="6">Flippase</fullName>
    </submittedName>
</protein>
<dbReference type="CDD" id="cd13128">
    <property type="entry name" value="MATE_Wzx_like"/>
    <property type="match status" value="1"/>
</dbReference>
<feature type="transmembrane region" description="Helical" evidence="5">
    <location>
        <begin position="114"/>
        <end position="132"/>
    </location>
</feature>
<feature type="transmembrane region" description="Helical" evidence="5">
    <location>
        <begin position="85"/>
        <end position="108"/>
    </location>
</feature>
<feature type="transmembrane region" description="Helical" evidence="5">
    <location>
        <begin position="43"/>
        <end position="65"/>
    </location>
</feature>
<dbReference type="RefSeq" id="WP_048080228.1">
    <property type="nucleotide sequence ID" value="NZ_JAPVER010000018.1"/>
</dbReference>
<comment type="caution">
    <text evidence="6">The sequence shown here is derived from an EMBL/GenBank/DDBJ whole genome shotgun (WGS) entry which is preliminary data.</text>
</comment>
<dbReference type="PANTHER" id="PTHR43424">
    <property type="entry name" value="LOCUS PUTATIVE PROTEIN 1-RELATED"/>
    <property type="match status" value="1"/>
</dbReference>
<evidence type="ECO:0000313" key="6">
    <source>
        <dbReference type="EMBL" id="MCZ3364922.1"/>
    </source>
</evidence>
<keyword evidence="2 5" id="KW-0812">Transmembrane</keyword>
<comment type="subcellular location">
    <subcellularLocation>
        <location evidence="1">Membrane</location>
        <topology evidence="1">Multi-pass membrane protein</topology>
    </subcellularLocation>
</comment>
<feature type="transmembrane region" description="Helical" evidence="5">
    <location>
        <begin position="441"/>
        <end position="459"/>
    </location>
</feature>
<dbReference type="AlphaFoldDB" id="A0A9E4ZV25"/>
<evidence type="ECO:0000256" key="5">
    <source>
        <dbReference type="SAM" id="Phobius"/>
    </source>
</evidence>
<sequence length="477" mass="53974">MNKIRTIAKNTSWLLISQILSYLLIFFATIYSAKYLGVENFGILSLSIAFTSIFVVFTDLGLSTLTIREVSRNKSLKSKYLANFILFKIFLAIVMFFFTFVAVSILSYPFQVRLIIYIMTLSVILNSFAGLISSIFQAYEKMEYLSMGAFISNVLIFIGTIIAIELHLNVLIFAVVYLIANLGLFVFYIMIYMLKFSLPSLELDITFWKDNIKLALPFGVTGVFVTIYYWIDSVMLSVMVNSDAVGFYNAAYRLVLVLLVIPSILNTVIFPVMSQFYVTSRESLKMVYEKYFKYMAILGIPLGFGVTLLAKKIVVLIFGVEYMGSVVAFQILVWSTTIIFMSGAFARLLEASNKQMVITKITGICAIVNILLNFVFIPQFSYIGASIITVLTEILSFIFGLKAVSGMGYGFSRVEFIILIKVCISSFIMSMFIIIFYNFNVILLIVGSLLIYFMVLYCLNGWDNEDVKIIDAILNKK</sequence>
<feature type="transmembrane region" description="Helical" evidence="5">
    <location>
        <begin position="416"/>
        <end position="435"/>
    </location>
</feature>
<dbReference type="InterPro" id="IPR002797">
    <property type="entry name" value="Polysacc_synth"/>
</dbReference>
<name>A0A9E4ZV25_9EURY</name>
<evidence type="ECO:0000256" key="1">
    <source>
        <dbReference type="ARBA" id="ARBA00004141"/>
    </source>
</evidence>
<evidence type="ECO:0000313" key="7">
    <source>
        <dbReference type="EMBL" id="MCZ3372677.1"/>
    </source>
</evidence>
<keyword evidence="8" id="KW-1185">Reference proteome</keyword>
<dbReference type="EMBL" id="JAPVER010000018">
    <property type="protein sequence ID" value="MCZ3364922.1"/>
    <property type="molecule type" value="Genomic_DNA"/>
</dbReference>
<accession>A0A9E4ZV25</accession>
<feature type="transmembrane region" description="Helical" evidence="5">
    <location>
        <begin position="214"/>
        <end position="231"/>
    </location>
</feature>
<reference evidence="6" key="1">
    <citation type="submission" date="2022-12" db="EMBL/GenBank/DDBJ databases">
        <title>Reclassification of two methanogenic archaea species isolated from the Kolyma lowland permafrost.</title>
        <authorList>
            <person name="Trubitsyn V.E."/>
            <person name="Rivkina E.M."/>
            <person name="Shcherbakova V.A."/>
        </authorList>
    </citation>
    <scope>NUCLEOTIDE SEQUENCE</scope>
    <source>
        <strain evidence="6">M2</strain>
        <strain evidence="7">MK4</strain>
    </source>
</reference>
<proteinExistence type="predicted"/>
<feature type="transmembrane region" description="Helical" evidence="5">
    <location>
        <begin position="251"/>
        <end position="273"/>
    </location>
</feature>
<dbReference type="Proteomes" id="UP001068021">
    <property type="component" value="Unassembled WGS sequence"/>
</dbReference>
<dbReference type="EMBL" id="JAPVES010000030">
    <property type="protein sequence ID" value="MCZ3372677.1"/>
    <property type="molecule type" value="Genomic_DNA"/>
</dbReference>
<dbReference type="GO" id="GO:0016020">
    <property type="term" value="C:membrane"/>
    <property type="evidence" value="ECO:0007669"/>
    <property type="project" value="UniProtKB-SubCell"/>
</dbReference>
<feature type="transmembrane region" description="Helical" evidence="5">
    <location>
        <begin position="170"/>
        <end position="194"/>
    </location>
</feature>
<organism evidence="6 8">
    <name type="scientific">Methanobacterium veterum</name>
    <dbReference type="NCBI Taxonomy" id="408577"/>
    <lineage>
        <taxon>Archaea</taxon>
        <taxon>Methanobacteriati</taxon>
        <taxon>Methanobacteriota</taxon>
        <taxon>Methanomada group</taxon>
        <taxon>Methanobacteria</taxon>
        <taxon>Methanobacteriales</taxon>
        <taxon>Methanobacteriaceae</taxon>
        <taxon>Methanobacterium</taxon>
    </lineage>
</organism>
<keyword evidence="3 5" id="KW-1133">Transmembrane helix</keyword>
<evidence type="ECO:0000256" key="2">
    <source>
        <dbReference type="ARBA" id="ARBA00022692"/>
    </source>
</evidence>
<feature type="transmembrane region" description="Helical" evidence="5">
    <location>
        <begin position="326"/>
        <end position="345"/>
    </location>
</feature>
<feature type="transmembrane region" description="Helical" evidence="5">
    <location>
        <begin position="144"/>
        <end position="164"/>
    </location>
</feature>
<feature type="transmembrane region" description="Helical" evidence="5">
    <location>
        <begin position="382"/>
        <end position="404"/>
    </location>
</feature>
<feature type="transmembrane region" description="Helical" evidence="5">
    <location>
        <begin position="294"/>
        <end position="320"/>
    </location>
</feature>
<keyword evidence="4 5" id="KW-0472">Membrane</keyword>
<dbReference type="PANTHER" id="PTHR43424:SF1">
    <property type="entry name" value="LOCUS PUTATIVE PROTEIN 1-RELATED"/>
    <property type="match status" value="1"/>
</dbReference>
<dbReference type="Pfam" id="PF01943">
    <property type="entry name" value="Polysacc_synt"/>
    <property type="match status" value="1"/>
</dbReference>
<evidence type="ECO:0000313" key="8">
    <source>
        <dbReference type="Proteomes" id="UP001068021"/>
    </source>
</evidence>
<feature type="transmembrane region" description="Helical" evidence="5">
    <location>
        <begin position="357"/>
        <end position="376"/>
    </location>
</feature>